<evidence type="ECO:0000256" key="2">
    <source>
        <dbReference type="ARBA" id="ARBA00005262"/>
    </source>
</evidence>
<feature type="transmembrane region" description="Helical" evidence="7">
    <location>
        <begin position="220"/>
        <end position="239"/>
    </location>
</feature>
<dbReference type="GO" id="GO:0005886">
    <property type="term" value="C:plasma membrane"/>
    <property type="evidence" value="ECO:0007669"/>
    <property type="project" value="UniProtKB-SubCell"/>
</dbReference>
<keyword evidence="4 7" id="KW-0812">Transmembrane</keyword>
<dbReference type="PANTHER" id="PTHR33567:SF3">
    <property type="entry name" value="CHROMATE ION TRANSPORTER (EUROFUNG)"/>
    <property type="match status" value="1"/>
</dbReference>
<feature type="transmembrane region" description="Helical" evidence="7">
    <location>
        <begin position="316"/>
        <end position="336"/>
    </location>
</feature>
<gene>
    <name evidence="8" type="ORF">NVI5450_4296</name>
</gene>
<keyword evidence="5 7" id="KW-1133">Transmembrane helix</keyword>
<accession>A0A1L0AJJ0</accession>
<name>A0A1L0AJJ0_9GAMM</name>
<reference evidence="8 9" key="1">
    <citation type="submission" date="2016-11" db="EMBL/GenBank/DDBJ databases">
        <authorList>
            <person name="Jaros S."/>
            <person name="Januszkiewicz K."/>
            <person name="Wedrychowicz H."/>
        </authorList>
    </citation>
    <scope>NUCLEOTIDE SEQUENCE [LARGE SCALE GENOMIC DNA]</scope>
    <source>
        <strain evidence="8">NVI 5450</strain>
    </source>
</reference>
<feature type="transmembrane region" description="Helical" evidence="7">
    <location>
        <begin position="7"/>
        <end position="29"/>
    </location>
</feature>
<evidence type="ECO:0000313" key="9">
    <source>
        <dbReference type="Proteomes" id="UP000183794"/>
    </source>
</evidence>
<evidence type="ECO:0000256" key="1">
    <source>
        <dbReference type="ARBA" id="ARBA00004651"/>
    </source>
</evidence>
<dbReference type="GO" id="GO:0015109">
    <property type="term" value="F:chromate transmembrane transporter activity"/>
    <property type="evidence" value="ECO:0007669"/>
    <property type="project" value="InterPro"/>
</dbReference>
<dbReference type="EMBL" id="FPLD01000129">
    <property type="protein sequence ID" value="SGZ16350.1"/>
    <property type="molecule type" value="Genomic_DNA"/>
</dbReference>
<evidence type="ECO:0000313" key="8">
    <source>
        <dbReference type="EMBL" id="SGZ16350.1"/>
    </source>
</evidence>
<sequence>MKQVLEVFWQFFTLGWISFGGPAAHIGYFEKTFVQKLKWIDSESYARLISLSQFLPGPGSSQIGFAIGLRRAGVIGGFTAFIAFTFPSVLLLYILATTNATQDAVWLVSMTHGLKLLAVVVVADATLNMYKGFCKERTTITICVVTAVVLLMVPSLLTQMLVLIAAAVIGMQLKSPSEATSEPATQGGVNYLPLIIFAVLFAGLPLLTNSPAWLTVFTDFYQSGSLVFGGGHVVLPMLQQALGDAIDTDRFLLGYAAAQVVPGPMFSLSAFLGADLLVNSPLMGALMATLAIFLPGFLLVLGFHGAWESLAAKPKVAGAVWGINAAVVGLLMSALYQPVFTSAISSPVDMAAVIIGFFALRTLKLPIMAVVSSFIVFGYVMGL</sequence>
<dbReference type="PANTHER" id="PTHR33567">
    <property type="entry name" value="CHROMATE ION TRANSPORTER (EUROFUNG)"/>
    <property type="match status" value="1"/>
</dbReference>
<feature type="transmembrane region" description="Helical" evidence="7">
    <location>
        <begin position="189"/>
        <end position="208"/>
    </location>
</feature>
<keyword evidence="3" id="KW-1003">Cell membrane</keyword>
<evidence type="ECO:0000256" key="7">
    <source>
        <dbReference type="SAM" id="Phobius"/>
    </source>
</evidence>
<protein>
    <submittedName>
        <fullName evidence="8">Chromate transport protein</fullName>
    </submittedName>
</protein>
<keyword evidence="6 7" id="KW-0472">Membrane</keyword>
<feature type="transmembrane region" description="Helical" evidence="7">
    <location>
        <begin position="139"/>
        <end position="169"/>
    </location>
</feature>
<feature type="transmembrane region" description="Helical" evidence="7">
    <location>
        <begin position="74"/>
        <end position="95"/>
    </location>
</feature>
<feature type="transmembrane region" description="Helical" evidence="7">
    <location>
        <begin position="284"/>
        <end position="304"/>
    </location>
</feature>
<dbReference type="RefSeq" id="WP_075498070.1">
    <property type="nucleotide sequence ID" value="NZ_CAWRBC010000125.1"/>
</dbReference>
<dbReference type="OrthoDB" id="8969999at2"/>
<feature type="transmembrane region" description="Helical" evidence="7">
    <location>
        <begin position="365"/>
        <end position="382"/>
    </location>
</feature>
<organism evidence="8 9">
    <name type="scientific">Moritella viscosa</name>
    <dbReference type="NCBI Taxonomy" id="80854"/>
    <lineage>
        <taxon>Bacteria</taxon>
        <taxon>Pseudomonadati</taxon>
        <taxon>Pseudomonadota</taxon>
        <taxon>Gammaproteobacteria</taxon>
        <taxon>Alteromonadales</taxon>
        <taxon>Moritellaceae</taxon>
        <taxon>Moritella</taxon>
    </lineage>
</organism>
<dbReference type="Proteomes" id="UP000183794">
    <property type="component" value="Unassembled WGS sequence"/>
</dbReference>
<comment type="similarity">
    <text evidence="2">Belongs to the chromate ion transporter (CHR) (TC 2.A.51) family.</text>
</comment>
<proteinExistence type="inferred from homology"/>
<feature type="transmembrane region" description="Helical" evidence="7">
    <location>
        <begin position="251"/>
        <end position="272"/>
    </location>
</feature>
<comment type="subcellular location">
    <subcellularLocation>
        <location evidence="1">Cell membrane</location>
        <topology evidence="1">Multi-pass membrane protein</topology>
    </subcellularLocation>
</comment>
<evidence type="ECO:0000256" key="4">
    <source>
        <dbReference type="ARBA" id="ARBA00022692"/>
    </source>
</evidence>
<evidence type="ECO:0000256" key="5">
    <source>
        <dbReference type="ARBA" id="ARBA00022989"/>
    </source>
</evidence>
<dbReference type="NCBIfam" id="TIGR00937">
    <property type="entry name" value="2A51"/>
    <property type="match status" value="1"/>
</dbReference>
<dbReference type="PIRSF" id="PIRSF004810">
    <property type="entry name" value="ChrA"/>
    <property type="match status" value="1"/>
</dbReference>
<dbReference type="InterPro" id="IPR003370">
    <property type="entry name" value="Chromate_transpt"/>
</dbReference>
<dbReference type="AlphaFoldDB" id="A0A1L0AJJ0"/>
<evidence type="ECO:0000256" key="3">
    <source>
        <dbReference type="ARBA" id="ARBA00022475"/>
    </source>
</evidence>
<evidence type="ECO:0000256" key="6">
    <source>
        <dbReference type="ARBA" id="ARBA00023136"/>
    </source>
</evidence>
<dbReference type="Pfam" id="PF02417">
    <property type="entry name" value="Chromate_transp"/>
    <property type="match status" value="2"/>
</dbReference>
<dbReference type="InterPro" id="IPR014047">
    <property type="entry name" value="Chr_Tranpt_l_chain"/>
</dbReference>
<feature type="transmembrane region" description="Helical" evidence="7">
    <location>
        <begin position="104"/>
        <end position="127"/>
    </location>
</feature>